<keyword evidence="10" id="KW-1185">Reference proteome</keyword>
<dbReference type="SUPFAM" id="SSF48452">
    <property type="entry name" value="TPR-like"/>
    <property type="match status" value="2"/>
</dbReference>
<dbReference type="Pfam" id="PF13432">
    <property type="entry name" value="TPR_16"/>
    <property type="match status" value="1"/>
</dbReference>
<name>A0ABQ8MS23_LABRO</name>
<keyword evidence="1" id="KW-0677">Repeat</keyword>
<evidence type="ECO:0000256" key="2">
    <source>
        <dbReference type="ARBA" id="ARBA00022803"/>
    </source>
</evidence>
<dbReference type="InterPro" id="IPR051966">
    <property type="entry name" value="RPAP3"/>
</dbReference>
<feature type="repeat" description="TPR" evidence="5">
    <location>
        <begin position="281"/>
        <end position="314"/>
    </location>
</feature>
<evidence type="ECO:0000256" key="6">
    <source>
        <dbReference type="SAM" id="Coils"/>
    </source>
</evidence>
<protein>
    <recommendedName>
        <fullName evidence="4">RNA polymerase II-associated protein 3</fullName>
    </recommendedName>
</protein>
<feature type="region of interest" description="Disordered" evidence="7">
    <location>
        <begin position="37"/>
        <end position="84"/>
    </location>
</feature>
<dbReference type="InterPro" id="IPR011990">
    <property type="entry name" value="TPR-like_helical_dom_sf"/>
</dbReference>
<dbReference type="InterPro" id="IPR025986">
    <property type="entry name" value="RPAP3-like_C"/>
</dbReference>
<feature type="coiled-coil region" evidence="6">
    <location>
        <begin position="232"/>
        <end position="259"/>
    </location>
</feature>
<dbReference type="EMBL" id="JACTAM010000004">
    <property type="protein sequence ID" value="KAI2665650.1"/>
    <property type="molecule type" value="Genomic_DNA"/>
</dbReference>
<dbReference type="Pfam" id="PF13181">
    <property type="entry name" value="TPR_8"/>
    <property type="match status" value="1"/>
</dbReference>
<feature type="compositionally biased region" description="Basic residues" evidence="7">
    <location>
        <begin position="60"/>
        <end position="70"/>
    </location>
</feature>
<evidence type="ECO:0000256" key="5">
    <source>
        <dbReference type="PROSITE-ProRule" id="PRU00339"/>
    </source>
</evidence>
<feature type="repeat" description="TPR" evidence="5">
    <location>
        <begin position="199"/>
        <end position="232"/>
    </location>
</feature>
<feature type="domain" description="RNA-polymerase II-associated protein 3-like C-terminal" evidence="8">
    <location>
        <begin position="483"/>
        <end position="573"/>
    </location>
</feature>
<dbReference type="PROSITE" id="PS50005">
    <property type="entry name" value="TPR"/>
    <property type="match status" value="4"/>
</dbReference>
<evidence type="ECO:0000256" key="3">
    <source>
        <dbReference type="ARBA" id="ARBA00038275"/>
    </source>
</evidence>
<gene>
    <name evidence="9" type="ORF">H4Q32_021998</name>
</gene>
<evidence type="ECO:0000256" key="4">
    <source>
        <dbReference type="ARBA" id="ARBA00040133"/>
    </source>
</evidence>
<evidence type="ECO:0000256" key="1">
    <source>
        <dbReference type="ARBA" id="ARBA00022737"/>
    </source>
</evidence>
<organism evidence="9 10">
    <name type="scientific">Labeo rohita</name>
    <name type="common">Indian major carp</name>
    <name type="synonym">Cyprinus rohita</name>
    <dbReference type="NCBI Taxonomy" id="84645"/>
    <lineage>
        <taxon>Eukaryota</taxon>
        <taxon>Metazoa</taxon>
        <taxon>Chordata</taxon>
        <taxon>Craniata</taxon>
        <taxon>Vertebrata</taxon>
        <taxon>Euteleostomi</taxon>
        <taxon>Actinopterygii</taxon>
        <taxon>Neopterygii</taxon>
        <taxon>Teleostei</taxon>
        <taxon>Ostariophysi</taxon>
        <taxon>Cypriniformes</taxon>
        <taxon>Cyprinidae</taxon>
        <taxon>Labeoninae</taxon>
        <taxon>Labeonini</taxon>
        <taxon>Labeo</taxon>
    </lineage>
</organism>
<dbReference type="PANTHER" id="PTHR46423">
    <property type="entry name" value="RNA POLYMERASE II-ASSOCIATED PROTEIN 3"/>
    <property type="match status" value="1"/>
</dbReference>
<accession>A0ABQ8MS23</accession>
<keyword evidence="2 5" id="KW-0802">TPR repeat</keyword>
<dbReference type="PANTHER" id="PTHR46423:SF1">
    <property type="entry name" value="RNA POLYMERASE II-ASSOCIATED PROTEIN 3"/>
    <property type="match status" value="1"/>
</dbReference>
<dbReference type="Gene3D" id="1.25.40.10">
    <property type="entry name" value="Tetratricopeptide repeat domain"/>
    <property type="match status" value="2"/>
</dbReference>
<reference evidence="9 10" key="1">
    <citation type="submission" date="2022-01" db="EMBL/GenBank/DDBJ databases">
        <title>A high-quality chromosome-level genome assembly of rohu carp, Labeo rohita.</title>
        <authorList>
            <person name="Arick M.A. II"/>
            <person name="Hsu C.-Y."/>
            <person name="Magbanua Z."/>
            <person name="Pechanova O."/>
            <person name="Grover C."/>
            <person name="Miller E."/>
            <person name="Thrash A."/>
            <person name="Ezzel L."/>
            <person name="Alam S."/>
            <person name="Benzie J."/>
            <person name="Hamilton M."/>
            <person name="Karsi A."/>
            <person name="Lawrence M.L."/>
            <person name="Peterson D.G."/>
        </authorList>
    </citation>
    <scope>NUCLEOTIDE SEQUENCE [LARGE SCALE GENOMIC DNA]</scope>
    <source>
        <strain evidence="10">BAU-BD-2019</strain>
        <tissue evidence="9">Blood</tissue>
    </source>
</reference>
<dbReference type="SMART" id="SM00028">
    <property type="entry name" value="TPR"/>
    <property type="match status" value="6"/>
</dbReference>
<evidence type="ECO:0000313" key="10">
    <source>
        <dbReference type="Proteomes" id="UP000830375"/>
    </source>
</evidence>
<feature type="region of interest" description="Disordered" evidence="7">
    <location>
        <begin position="400"/>
        <end position="426"/>
    </location>
</feature>
<sequence length="602" mass="68292">MSGNKAVELQIQMKQNAEDLQNFMKELNNWEEEIKKKDQQLRTGNISEPPKTLPPVRNKDYKKTKKRVKRQTNGDGGVKEQKETQRIKSYDYQAWDKFDVEKNLEAMDAEESPVQSNESDSEGLQVDRDLALTEKEKGNEFFRDGRYDSAIECYTRGMDADPYNPVLPTNRAACFFRLKKFAVAESDCNLAIALDGKYVKAYVRRAAARVALNKQQEALEDYEMVLKLDPGNSEAQTEIQKLQQVLESSRQTAEKSESAAELTVDPLQQQRLQEQQRKQEAVMQKDRGNAYFKEGKYEAAVECYSRGMEADGTNALLPANRAMAYLKLQRYSEAEQDCSAALVLDATYVKAFARRATARAALGKIREAKEDFEQVLKLEPGNKQAMSEIEKLSEEMRTSGLLAPEENKQRRTVQPINKPEHLRSTKPLRRIDIQEVGGEISPSTSAITTSPHPKIQKIEEISDAPLSRAPEDSSADVEVIPPPPSNSFQLEADLRKISRQPQSTYRYLKQISPDAYPKIFQNSLEPDVLNLILKTFHSCFQHEDASLLLDVLRNLASVRRFDMAVMFMSSAEKKILQELFDQIHSAGLGDASVQDLQKKYGL</sequence>
<dbReference type="InterPro" id="IPR019734">
    <property type="entry name" value="TPR_rpt"/>
</dbReference>
<feature type="repeat" description="TPR" evidence="5">
    <location>
        <begin position="349"/>
        <end position="382"/>
    </location>
</feature>
<evidence type="ECO:0000313" key="9">
    <source>
        <dbReference type="EMBL" id="KAI2665650.1"/>
    </source>
</evidence>
<comment type="caution">
    <text evidence="9">The sequence shown here is derived from an EMBL/GenBank/DDBJ whole genome shotgun (WGS) entry which is preliminary data.</text>
</comment>
<keyword evidence="6" id="KW-0175">Coiled coil</keyword>
<evidence type="ECO:0000256" key="7">
    <source>
        <dbReference type="SAM" id="MobiDB-lite"/>
    </source>
</evidence>
<feature type="repeat" description="TPR" evidence="5">
    <location>
        <begin position="131"/>
        <end position="164"/>
    </location>
</feature>
<comment type="similarity">
    <text evidence="3">Belongs to the RPAP3 family.</text>
</comment>
<dbReference type="Proteomes" id="UP000830375">
    <property type="component" value="Unassembled WGS sequence"/>
</dbReference>
<evidence type="ECO:0000259" key="8">
    <source>
        <dbReference type="Pfam" id="PF13877"/>
    </source>
</evidence>
<proteinExistence type="inferred from homology"/>
<dbReference type="Pfam" id="PF13877">
    <property type="entry name" value="RPAP3_C"/>
    <property type="match status" value="1"/>
</dbReference>